<dbReference type="AlphaFoldDB" id="A0ABD0MX21"/>
<protein>
    <submittedName>
        <fullName evidence="1">Uncharacterized protein</fullName>
    </submittedName>
</protein>
<name>A0ABD0MX21_CIRMR</name>
<sequence>MSIPQLGYKYIRPLYSTERHAVVGARVGAELNASGSLSSVLSSMYGAPFANTQGYSAFLPYSNDLSILNQL</sequence>
<feature type="non-terminal residue" evidence="1">
    <location>
        <position position="71"/>
    </location>
</feature>
<evidence type="ECO:0000313" key="1">
    <source>
        <dbReference type="EMBL" id="KAL0154538.1"/>
    </source>
</evidence>
<accession>A0ABD0MX21</accession>
<gene>
    <name evidence="1" type="ORF">M9458_048801</name>
</gene>
<dbReference type="EMBL" id="JAMKFB020000025">
    <property type="protein sequence ID" value="KAL0154538.1"/>
    <property type="molecule type" value="Genomic_DNA"/>
</dbReference>
<keyword evidence="2" id="KW-1185">Reference proteome</keyword>
<comment type="caution">
    <text evidence="1">The sequence shown here is derived from an EMBL/GenBank/DDBJ whole genome shotgun (WGS) entry which is preliminary data.</text>
</comment>
<evidence type="ECO:0000313" key="2">
    <source>
        <dbReference type="Proteomes" id="UP001529510"/>
    </source>
</evidence>
<dbReference type="Proteomes" id="UP001529510">
    <property type="component" value="Unassembled WGS sequence"/>
</dbReference>
<reference evidence="1 2" key="1">
    <citation type="submission" date="2024-05" db="EMBL/GenBank/DDBJ databases">
        <title>Genome sequencing and assembly of Indian major carp, Cirrhinus mrigala (Hamilton, 1822).</title>
        <authorList>
            <person name="Mohindra V."/>
            <person name="Chowdhury L.M."/>
            <person name="Lal K."/>
            <person name="Jena J.K."/>
        </authorList>
    </citation>
    <scope>NUCLEOTIDE SEQUENCE [LARGE SCALE GENOMIC DNA]</scope>
    <source>
        <strain evidence="1">CM1030</strain>
        <tissue evidence="1">Blood</tissue>
    </source>
</reference>
<proteinExistence type="predicted"/>
<organism evidence="1 2">
    <name type="scientific">Cirrhinus mrigala</name>
    <name type="common">Mrigala</name>
    <dbReference type="NCBI Taxonomy" id="683832"/>
    <lineage>
        <taxon>Eukaryota</taxon>
        <taxon>Metazoa</taxon>
        <taxon>Chordata</taxon>
        <taxon>Craniata</taxon>
        <taxon>Vertebrata</taxon>
        <taxon>Euteleostomi</taxon>
        <taxon>Actinopterygii</taxon>
        <taxon>Neopterygii</taxon>
        <taxon>Teleostei</taxon>
        <taxon>Ostariophysi</taxon>
        <taxon>Cypriniformes</taxon>
        <taxon>Cyprinidae</taxon>
        <taxon>Labeoninae</taxon>
        <taxon>Labeonini</taxon>
        <taxon>Cirrhinus</taxon>
    </lineage>
</organism>